<evidence type="ECO:0000313" key="3">
    <source>
        <dbReference type="Proteomes" id="UP000264589"/>
    </source>
</evidence>
<dbReference type="Gene3D" id="3.40.50.150">
    <property type="entry name" value="Vaccinia Virus protein VP39"/>
    <property type="match status" value="1"/>
</dbReference>
<dbReference type="GO" id="GO:0008757">
    <property type="term" value="F:S-adenosylmethionine-dependent methyltransferase activity"/>
    <property type="evidence" value="ECO:0007669"/>
    <property type="project" value="InterPro"/>
</dbReference>
<name>A0A371RFX3_9PROT</name>
<dbReference type="EMBL" id="QUQO01000001">
    <property type="protein sequence ID" value="RFB04335.1"/>
    <property type="molecule type" value="Genomic_DNA"/>
</dbReference>
<evidence type="ECO:0000313" key="2">
    <source>
        <dbReference type="EMBL" id="RFB04335.1"/>
    </source>
</evidence>
<dbReference type="InterPro" id="IPR050508">
    <property type="entry name" value="Methyltransf_Superfamily"/>
</dbReference>
<reference evidence="2 3" key="1">
    <citation type="submission" date="2018-08" db="EMBL/GenBank/DDBJ databases">
        <title>Parvularcula sp. SM1705, isolated from surface water of the South Sea China.</title>
        <authorList>
            <person name="Sun L."/>
        </authorList>
    </citation>
    <scope>NUCLEOTIDE SEQUENCE [LARGE SCALE GENOMIC DNA]</scope>
    <source>
        <strain evidence="2 3">SM1705</strain>
    </source>
</reference>
<sequence>MELIRDDSSSSGILRSAPMQRDWISFWASHDEGASLAEADITAPILKEKWRRYFKAIAIDETGCRLLDIACGKGEVASIARAVLGLAPTITCVDYAPSAIEAIPADAKVDHALVADAADLPFQDAEFNLIVSLYGIEYAGENAFAEAARVTAPGGRVRLVTHLREGAIWRDCEANRRTASGILESGVFGASDETFRVMARIRRGEVQPDSLSVPLVEVKKTVPALQAAIAVAPAGSSARALGERLYTDFSRIFGRITAYEPQDILNWSAAMKGEIEAYRSRMTAMLDAALDEAAVVNLSAKMTEAGLDMAPAEQVISDGDAIAWVLEGSRN</sequence>
<dbReference type="Proteomes" id="UP000264589">
    <property type="component" value="Unassembled WGS sequence"/>
</dbReference>
<evidence type="ECO:0000259" key="1">
    <source>
        <dbReference type="Pfam" id="PF08241"/>
    </source>
</evidence>
<accession>A0A371RFX3</accession>
<protein>
    <submittedName>
        <fullName evidence="2">Class I SAM-dependent methyltransferase</fullName>
    </submittedName>
</protein>
<dbReference type="InterPro" id="IPR013216">
    <property type="entry name" value="Methyltransf_11"/>
</dbReference>
<dbReference type="InterPro" id="IPR029063">
    <property type="entry name" value="SAM-dependent_MTases_sf"/>
</dbReference>
<keyword evidence="2" id="KW-0808">Transferase</keyword>
<organism evidence="2 3">
    <name type="scientific">Parvularcula marina</name>
    <dbReference type="NCBI Taxonomy" id="2292771"/>
    <lineage>
        <taxon>Bacteria</taxon>
        <taxon>Pseudomonadati</taxon>
        <taxon>Pseudomonadota</taxon>
        <taxon>Alphaproteobacteria</taxon>
        <taxon>Parvularculales</taxon>
        <taxon>Parvularculaceae</taxon>
        <taxon>Parvularcula</taxon>
    </lineage>
</organism>
<keyword evidence="2" id="KW-0489">Methyltransferase</keyword>
<gene>
    <name evidence="2" type="ORF">DX908_02970</name>
</gene>
<feature type="domain" description="Methyltransferase type 11" evidence="1">
    <location>
        <begin position="67"/>
        <end position="157"/>
    </location>
</feature>
<dbReference type="RefSeq" id="WP_116390964.1">
    <property type="nucleotide sequence ID" value="NZ_QUQO01000001.1"/>
</dbReference>
<dbReference type="CDD" id="cd02440">
    <property type="entry name" value="AdoMet_MTases"/>
    <property type="match status" value="1"/>
</dbReference>
<dbReference type="OrthoDB" id="9792690at2"/>
<comment type="caution">
    <text evidence="2">The sequence shown here is derived from an EMBL/GenBank/DDBJ whole genome shotgun (WGS) entry which is preliminary data.</text>
</comment>
<dbReference type="SUPFAM" id="SSF53335">
    <property type="entry name" value="S-adenosyl-L-methionine-dependent methyltransferases"/>
    <property type="match status" value="1"/>
</dbReference>
<dbReference type="InParanoid" id="A0A371RFX3"/>
<dbReference type="AlphaFoldDB" id="A0A371RFX3"/>
<proteinExistence type="predicted"/>
<dbReference type="Pfam" id="PF08241">
    <property type="entry name" value="Methyltransf_11"/>
    <property type="match status" value="1"/>
</dbReference>
<keyword evidence="3" id="KW-1185">Reference proteome</keyword>
<dbReference type="GO" id="GO:0032259">
    <property type="term" value="P:methylation"/>
    <property type="evidence" value="ECO:0007669"/>
    <property type="project" value="UniProtKB-KW"/>
</dbReference>
<dbReference type="PANTHER" id="PTHR42912">
    <property type="entry name" value="METHYLTRANSFERASE"/>
    <property type="match status" value="1"/>
</dbReference>